<evidence type="ECO:0000256" key="1">
    <source>
        <dbReference type="SAM" id="Phobius"/>
    </source>
</evidence>
<proteinExistence type="predicted"/>
<evidence type="ECO:0000313" key="3">
    <source>
        <dbReference type="EMBL" id="CAI2381421.1"/>
    </source>
</evidence>
<evidence type="ECO:0000256" key="2">
    <source>
        <dbReference type="SAM" id="SignalP"/>
    </source>
</evidence>
<sequence length="170" mass="19050">MKLIFILVCLLGISLATTQEILDMEGAPDLDKEKKDPICFLAQCWQPEELISPFFSLFFILWFIYVTAQCLLAKIKARRLQLYGTEPVYYVPAENFNQSLLNPQVKGTDVIQNQIQIPNLSFYPKVGDAPLGFVSVKPQGNVDSQKVDFEAGVTHPVGSTSTSYPKLAKF</sequence>
<dbReference type="Proteomes" id="UP001295684">
    <property type="component" value="Unassembled WGS sequence"/>
</dbReference>
<accession>A0AAD1XZA0</accession>
<protein>
    <submittedName>
        <fullName evidence="3">Uncharacterized protein</fullName>
    </submittedName>
</protein>
<keyword evidence="1" id="KW-1133">Transmembrane helix</keyword>
<keyword evidence="1" id="KW-0472">Membrane</keyword>
<organism evidence="3 4">
    <name type="scientific">Euplotes crassus</name>
    <dbReference type="NCBI Taxonomy" id="5936"/>
    <lineage>
        <taxon>Eukaryota</taxon>
        <taxon>Sar</taxon>
        <taxon>Alveolata</taxon>
        <taxon>Ciliophora</taxon>
        <taxon>Intramacronucleata</taxon>
        <taxon>Spirotrichea</taxon>
        <taxon>Hypotrichia</taxon>
        <taxon>Euplotida</taxon>
        <taxon>Euplotidae</taxon>
        <taxon>Moneuplotes</taxon>
    </lineage>
</organism>
<feature type="chain" id="PRO_5042114217" evidence="2">
    <location>
        <begin position="19"/>
        <end position="170"/>
    </location>
</feature>
<evidence type="ECO:0000313" key="4">
    <source>
        <dbReference type="Proteomes" id="UP001295684"/>
    </source>
</evidence>
<keyword evidence="4" id="KW-1185">Reference proteome</keyword>
<keyword evidence="1" id="KW-0812">Transmembrane</keyword>
<keyword evidence="2" id="KW-0732">Signal</keyword>
<name>A0AAD1XZA0_EUPCR</name>
<feature type="transmembrane region" description="Helical" evidence="1">
    <location>
        <begin position="50"/>
        <end position="72"/>
    </location>
</feature>
<dbReference type="AlphaFoldDB" id="A0AAD1XZA0"/>
<reference evidence="3" key="1">
    <citation type="submission" date="2023-07" db="EMBL/GenBank/DDBJ databases">
        <authorList>
            <consortium name="AG Swart"/>
            <person name="Singh M."/>
            <person name="Singh A."/>
            <person name="Seah K."/>
            <person name="Emmerich C."/>
        </authorList>
    </citation>
    <scope>NUCLEOTIDE SEQUENCE</scope>
    <source>
        <strain evidence="3">DP1</strain>
    </source>
</reference>
<comment type="caution">
    <text evidence="3">The sequence shown here is derived from an EMBL/GenBank/DDBJ whole genome shotgun (WGS) entry which is preliminary data.</text>
</comment>
<gene>
    <name evidence="3" type="ORF">ECRASSUSDP1_LOCUS22876</name>
</gene>
<dbReference type="EMBL" id="CAMPGE010023484">
    <property type="protein sequence ID" value="CAI2381421.1"/>
    <property type="molecule type" value="Genomic_DNA"/>
</dbReference>
<feature type="signal peptide" evidence="2">
    <location>
        <begin position="1"/>
        <end position="18"/>
    </location>
</feature>